<reference evidence="1 2" key="1">
    <citation type="submission" date="2016-06" db="EMBL/GenBank/DDBJ databases">
        <authorList>
            <person name="Kjaerup R.B."/>
            <person name="Dalgaard T.S."/>
            <person name="Juul-Madsen H.R."/>
        </authorList>
    </citation>
    <scope>NUCLEOTIDE SEQUENCE [LARGE SCALE GENOMIC DNA]</scope>
</reference>
<dbReference type="Proteomes" id="UP000215127">
    <property type="component" value="Chromosome 7"/>
</dbReference>
<keyword evidence="2" id="KW-1185">Reference proteome</keyword>
<gene>
    <name evidence="1" type="ORF">ZT3D7_G7377</name>
</gene>
<dbReference type="AlphaFoldDB" id="A0A1X7RXR1"/>
<evidence type="ECO:0000313" key="2">
    <source>
        <dbReference type="Proteomes" id="UP000215127"/>
    </source>
</evidence>
<proteinExistence type="predicted"/>
<name>A0A1X7RXR1_ZYMT9</name>
<protein>
    <submittedName>
        <fullName evidence="1">Uncharacterized protein</fullName>
    </submittedName>
</protein>
<sequence>MTVSGMPRDVEPLTIEIKGLHLRDGYWRAGKLSKGVLYSLICDAQLHERTRPLSHLMKSQASYHADTETASQRAKTPCHKASDRRAATIVILQLAKRKPFVQCDSWFRVFW</sequence>
<evidence type="ECO:0000313" key="1">
    <source>
        <dbReference type="EMBL" id="SMQ52224.1"/>
    </source>
</evidence>
<accession>A0A1X7RXR1</accession>
<organism evidence="1 2">
    <name type="scientific">Zymoseptoria tritici (strain ST99CH_3D7)</name>
    <dbReference type="NCBI Taxonomy" id="1276538"/>
    <lineage>
        <taxon>Eukaryota</taxon>
        <taxon>Fungi</taxon>
        <taxon>Dikarya</taxon>
        <taxon>Ascomycota</taxon>
        <taxon>Pezizomycotina</taxon>
        <taxon>Dothideomycetes</taxon>
        <taxon>Dothideomycetidae</taxon>
        <taxon>Mycosphaerellales</taxon>
        <taxon>Mycosphaerellaceae</taxon>
        <taxon>Zymoseptoria</taxon>
    </lineage>
</organism>
<dbReference type="EMBL" id="LT853698">
    <property type="protein sequence ID" value="SMQ52224.1"/>
    <property type="molecule type" value="Genomic_DNA"/>
</dbReference>